<dbReference type="EMBL" id="NBAG03000230">
    <property type="protein sequence ID" value="PNI70626.1"/>
    <property type="molecule type" value="Genomic_DNA"/>
</dbReference>
<keyword evidence="1" id="KW-0732">Signal</keyword>
<name>A0A2J8NFS2_PANTR</name>
<dbReference type="AlphaFoldDB" id="A0A2J8NFS2"/>
<evidence type="ECO:0000256" key="1">
    <source>
        <dbReference type="SAM" id="SignalP"/>
    </source>
</evidence>
<feature type="signal peptide" evidence="1">
    <location>
        <begin position="1"/>
        <end position="19"/>
    </location>
</feature>
<evidence type="ECO:0000313" key="2">
    <source>
        <dbReference type="EMBL" id="PNI70626.1"/>
    </source>
</evidence>
<accession>A0A2J8NFS2</accession>
<proteinExistence type="predicted"/>
<evidence type="ECO:0000313" key="3">
    <source>
        <dbReference type="Proteomes" id="UP000236370"/>
    </source>
</evidence>
<protein>
    <submittedName>
        <fullName evidence="2">EPHA4 isoform 5</fullName>
    </submittedName>
</protein>
<sequence length="38" mass="4051">MAGIFYFALFSCLFGICDAVTGSRVYPANEVGGSEYHG</sequence>
<dbReference type="Proteomes" id="UP000236370">
    <property type="component" value="Unassembled WGS sequence"/>
</dbReference>
<reference evidence="2 3" key="1">
    <citation type="submission" date="2017-12" db="EMBL/GenBank/DDBJ databases">
        <title>High-resolution comparative analysis of great ape genomes.</title>
        <authorList>
            <person name="Pollen A."/>
            <person name="Hastie A."/>
            <person name="Hormozdiari F."/>
            <person name="Dougherty M."/>
            <person name="Liu R."/>
            <person name="Chaisson M."/>
            <person name="Hoppe E."/>
            <person name="Hill C."/>
            <person name="Pang A."/>
            <person name="Hillier L."/>
            <person name="Baker C."/>
            <person name="Armstrong J."/>
            <person name="Shendure J."/>
            <person name="Paten B."/>
            <person name="Wilson R."/>
            <person name="Chao H."/>
            <person name="Schneider V."/>
            <person name="Ventura M."/>
            <person name="Kronenberg Z."/>
            <person name="Murali S."/>
            <person name="Gordon D."/>
            <person name="Cantsilieris S."/>
            <person name="Munson K."/>
            <person name="Nelson B."/>
            <person name="Raja A."/>
            <person name="Underwood J."/>
            <person name="Diekhans M."/>
            <person name="Fiddes I."/>
            <person name="Haussler D."/>
            <person name="Eichler E."/>
        </authorList>
    </citation>
    <scope>NUCLEOTIDE SEQUENCE [LARGE SCALE GENOMIC DNA]</scope>
    <source>
        <strain evidence="2">Yerkes chimp pedigree #C0471</strain>
    </source>
</reference>
<gene>
    <name evidence="2" type="ORF">CK820_G0011010</name>
</gene>
<comment type="caution">
    <text evidence="2">The sequence shown here is derived from an EMBL/GenBank/DDBJ whole genome shotgun (WGS) entry which is preliminary data.</text>
</comment>
<feature type="chain" id="PRO_5014383007" evidence="1">
    <location>
        <begin position="20"/>
        <end position="38"/>
    </location>
</feature>
<organism evidence="2 3">
    <name type="scientific">Pan troglodytes</name>
    <name type="common">Chimpanzee</name>
    <dbReference type="NCBI Taxonomy" id="9598"/>
    <lineage>
        <taxon>Eukaryota</taxon>
        <taxon>Metazoa</taxon>
        <taxon>Chordata</taxon>
        <taxon>Craniata</taxon>
        <taxon>Vertebrata</taxon>
        <taxon>Euteleostomi</taxon>
        <taxon>Mammalia</taxon>
        <taxon>Eutheria</taxon>
        <taxon>Euarchontoglires</taxon>
        <taxon>Primates</taxon>
        <taxon>Haplorrhini</taxon>
        <taxon>Catarrhini</taxon>
        <taxon>Hominidae</taxon>
        <taxon>Pan</taxon>
    </lineage>
</organism>